<accession>A0A385DD14</accession>
<dbReference type="KEGG" id="sky:D0C37_15310"/>
<evidence type="ECO:0000259" key="3">
    <source>
        <dbReference type="Pfam" id="PF13349"/>
    </source>
</evidence>
<organism evidence="4 5">
    <name type="scientific">Streptomyces koyangensis</name>
    <dbReference type="NCBI Taxonomy" id="188770"/>
    <lineage>
        <taxon>Bacteria</taxon>
        <taxon>Bacillati</taxon>
        <taxon>Actinomycetota</taxon>
        <taxon>Actinomycetes</taxon>
        <taxon>Kitasatosporales</taxon>
        <taxon>Streptomycetaceae</taxon>
        <taxon>Streptomyces</taxon>
        <taxon>Streptomyces aurantiacus group</taxon>
    </lineage>
</organism>
<evidence type="ECO:0000256" key="1">
    <source>
        <dbReference type="SAM" id="MobiDB-lite"/>
    </source>
</evidence>
<dbReference type="EMBL" id="CP031742">
    <property type="protein sequence ID" value="AXQ55839.1"/>
    <property type="molecule type" value="Genomic_DNA"/>
</dbReference>
<dbReference type="Pfam" id="PF13349">
    <property type="entry name" value="DUF4097"/>
    <property type="match status" value="1"/>
</dbReference>
<dbReference type="PROSITE" id="PS51257">
    <property type="entry name" value="PROKAR_LIPOPROTEIN"/>
    <property type="match status" value="1"/>
</dbReference>
<name>A0A385DD14_9ACTN</name>
<sequence length="253" mass="26615">MRKNARTWAGALGVTLLCVSVAACEGPGKGEEKTESKAFTFSGDKLTVSATNSDVRLRTDGTGGEVRVQRTVEGDAGKDDNSQWELSGSTLNLRTECHGISISCAARYTVTLPENLAVSLTSNNGSVDSVGLTQSQEIESSNAAVKIEKASGDVSLKVRDGNTEAIGISAGQLTAETRNGRLKVVFTEPPRKVTAGTENGNVNVTLPPGEDRYQIRVNAENGRSDSSVKNSPGAERSIDVRSNNGSARIDQAD</sequence>
<gene>
    <name evidence="4" type="ORF">D0C37_15310</name>
</gene>
<dbReference type="Proteomes" id="UP000259636">
    <property type="component" value="Chromosome"/>
</dbReference>
<reference evidence="4 5" key="1">
    <citation type="submission" date="2018-08" db="EMBL/GenBank/DDBJ databases">
        <authorList>
            <person name="Ferrada E.E."/>
            <person name="Latorre B.A."/>
        </authorList>
    </citation>
    <scope>NUCLEOTIDE SEQUENCE [LARGE SCALE GENOMIC DNA]</scope>
    <source>
        <strain evidence="4 5">VK-A60T</strain>
    </source>
</reference>
<protein>
    <recommendedName>
        <fullName evidence="3">DUF4097 domain-containing protein</fullName>
    </recommendedName>
</protein>
<feature type="chain" id="PRO_5039291035" description="DUF4097 domain-containing protein" evidence="2">
    <location>
        <begin position="23"/>
        <end position="253"/>
    </location>
</feature>
<evidence type="ECO:0000313" key="5">
    <source>
        <dbReference type="Proteomes" id="UP000259636"/>
    </source>
</evidence>
<dbReference type="GeneID" id="300115539"/>
<evidence type="ECO:0000313" key="4">
    <source>
        <dbReference type="EMBL" id="AXQ55839.1"/>
    </source>
</evidence>
<dbReference type="InterPro" id="IPR025164">
    <property type="entry name" value="Toastrack_DUF4097"/>
</dbReference>
<keyword evidence="2" id="KW-0732">Signal</keyword>
<dbReference type="AlphaFoldDB" id="A0A385DD14"/>
<dbReference type="RefSeq" id="WP_101276067.1">
    <property type="nucleotide sequence ID" value="NZ_CP031742.1"/>
</dbReference>
<feature type="domain" description="DUF4097" evidence="3">
    <location>
        <begin position="133"/>
        <end position="235"/>
    </location>
</feature>
<evidence type="ECO:0000256" key="2">
    <source>
        <dbReference type="SAM" id="SignalP"/>
    </source>
</evidence>
<feature type="region of interest" description="Disordered" evidence="1">
    <location>
        <begin position="219"/>
        <end position="253"/>
    </location>
</feature>
<proteinExistence type="predicted"/>
<feature type="signal peptide" evidence="2">
    <location>
        <begin position="1"/>
        <end position="22"/>
    </location>
</feature>